<evidence type="ECO:0008006" key="4">
    <source>
        <dbReference type="Google" id="ProtNLM"/>
    </source>
</evidence>
<name>M7T5N0_EUTLA</name>
<sequence>MRTPTMLTSVIALLPLALALPLESREANEFDIVSLGATLPYKSGPYGSGDVDSFLTISVTYPDVSSTSEATLTTQCTHDWPKGTDPNAFEWAPCDDPALQWRLPADGWVYQTNYVVELFLPKGDNGSGLDASHQLRQDPNHVLPNAYLSCIQMGKFQPLRCDLGGPLAALQGPVVMPGDEVSSRPN</sequence>
<dbReference type="HOGENOM" id="CLU_125058_0_0_1"/>
<keyword evidence="1" id="KW-0732">Signal</keyword>
<dbReference type="AlphaFoldDB" id="M7T5N0"/>
<evidence type="ECO:0000313" key="2">
    <source>
        <dbReference type="EMBL" id="EMR61960.1"/>
    </source>
</evidence>
<accession>M7T5N0</accession>
<reference evidence="3" key="1">
    <citation type="journal article" date="2013" name="Genome Announc.">
        <title>Draft genome sequence of the grapevine dieback fungus Eutypa lata UCR-EL1.</title>
        <authorList>
            <person name="Blanco-Ulate B."/>
            <person name="Rolshausen P.E."/>
            <person name="Cantu D."/>
        </authorList>
    </citation>
    <scope>NUCLEOTIDE SEQUENCE [LARGE SCALE GENOMIC DNA]</scope>
    <source>
        <strain evidence="3">UCR-EL1</strain>
    </source>
</reference>
<gene>
    <name evidence="2" type="ORF">UCREL1_11120</name>
</gene>
<dbReference type="Proteomes" id="UP000012174">
    <property type="component" value="Unassembled WGS sequence"/>
</dbReference>
<protein>
    <recommendedName>
        <fullName evidence="4">AA1-like domain-containing protein</fullName>
    </recommendedName>
</protein>
<keyword evidence="3" id="KW-1185">Reference proteome</keyword>
<organism evidence="2 3">
    <name type="scientific">Eutypa lata (strain UCR-EL1)</name>
    <name type="common">Grapevine dieback disease fungus</name>
    <name type="synonym">Eutypa armeniacae</name>
    <dbReference type="NCBI Taxonomy" id="1287681"/>
    <lineage>
        <taxon>Eukaryota</taxon>
        <taxon>Fungi</taxon>
        <taxon>Dikarya</taxon>
        <taxon>Ascomycota</taxon>
        <taxon>Pezizomycotina</taxon>
        <taxon>Sordariomycetes</taxon>
        <taxon>Xylariomycetidae</taxon>
        <taxon>Xylariales</taxon>
        <taxon>Diatrypaceae</taxon>
        <taxon>Eutypa</taxon>
    </lineage>
</organism>
<dbReference type="OMA" id="PNAYLSC"/>
<proteinExistence type="predicted"/>
<feature type="chain" id="PRO_5004085283" description="AA1-like domain-containing protein" evidence="1">
    <location>
        <begin position="20"/>
        <end position="186"/>
    </location>
</feature>
<evidence type="ECO:0000256" key="1">
    <source>
        <dbReference type="SAM" id="SignalP"/>
    </source>
</evidence>
<dbReference type="KEGG" id="ela:UCREL1_11120"/>
<dbReference type="OrthoDB" id="4690195at2759"/>
<evidence type="ECO:0000313" key="3">
    <source>
        <dbReference type="Proteomes" id="UP000012174"/>
    </source>
</evidence>
<dbReference type="EMBL" id="KB707518">
    <property type="protein sequence ID" value="EMR61960.1"/>
    <property type="molecule type" value="Genomic_DNA"/>
</dbReference>
<feature type="signal peptide" evidence="1">
    <location>
        <begin position="1"/>
        <end position="19"/>
    </location>
</feature>